<dbReference type="Pfam" id="PF00178">
    <property type="entry name" value="Ets"/>
    <property type="match status" value="1"/>
</dbReference>
<reference evidence="12" key="3">
    <citation type="submission" date="2025-09" db="UniProtKB">
        <authorList>
            <consortium name="Ensembl"/>
        </authorList>
    </citation>
    <scope>IDENTIFICATION</scope>
</reference>
<evidence type="ECO:0000256" key="2">
    <source>
        <dbReference type="ARBA" id="ARBA00005562"/>
    </source>
</evidence>
<keyword evidence="6" id="KW-0010">Activator</keyword>
<organism evidence="12 13">
    <name type="scientific">Sphaeramia orbicularis</name>
    <name type="common">orbiculate cardinalfish</name>
    <dbReference type="NCBI Taxonomy" id="375764"/>
    <lineage>
        <taxon>Eukaryota</taxon>
        <taxon>Metazoa</taxon>
        <taxon>Chordata</taxon>
        <taxon>Craniata</taxon>
        <taxon>Vertebrata</taxon>
        <taxon>Euteleostomi</taxon>
        <taxon>Actinopterygii</taxon>
        <taxon>Neopterygii</taxon>
        <taxon>Teleostei</taxon>
        <taxon>Neoteleostei</taxon>
        <taxon>Acanthomorphata</taxon>
        <taxon>Gobiaria</taxon>
        <taxon>Kurtiformes</taxon>
        <taxon>Apogonoidei</taxon>
        <taxon>Apogonidae</taxon>
        <taxon>Apogoninae</taxon>
        <taxon>Sphaeramia</taxon>
    </lineage>
</organism>
<evidence type="ECO:0000256" key="5">
    <source>
        <dbReference type="ARBA" id="ARBA00023125"/>
    </source>
</evidence>
<keyword evidence="7" id="KW-0804">Transcription</keyword>
<dbReference type="InParanoid" id="A0A673CN39"/>
<dbReference type="PANTHER" id="PTHR11849:SF170">
    <property type="entry name" value="ETS-RELATED TRANSCRIPTION FACTOR ELF-4"/>
    <property type="match status" value="1"/>
</dbReference>
<dbReference type="InterPro" id="IPR000418">
    <property type="entry name" value="Ets_dom"/>
</dbReference>
<evidence type="ECO:0000256" key="9">
    <source>
        <dbReference type="RuleBase" id="RU004019"/>
    </source>
</evidence>
<dbReference type="GO" id="GO:0005634">
    <property type="term" value="C:nucleus"/>
    <property type="evidence" value="ECO:0007669"/>
    <property type="project" value="UniProtKB-SubCell"/>
</dbReference>
<dbReference type="SUPFAM" id="SSF46785">
    <property type="entry name" value="Winged helix' DNA-binding domain"/>
    <property type="match status" value="1"/>
</dbReference>
<reference evidence="12" key="2">
    <citation type="submission" date="2025-08" db="UniProtKB">
        <authorList>
            <consortium name="Ensembl"/>
        </authorList>
    </citation>
    <scope>IDENTIFICATION</scope>
</reference>
<dbReference type="InterPro" id="IPR046328">
    <property type="entry name" value="ETS_fam"/>
</dbReference>
<evidence type="ECO:0000256" key="3">
    <source>
        <dbReference type="ARBA" id="ARBA00022553"/>
    </source>
</evidence>
<accession>A0A673CN39</accession>
<dbReference type="GO" id="GO:0000981">
    <property type="term" value="F:DNA-binding transcription factor activity, RNA polymerase II-specific"/>
    <property type="evidence" value="ECO:0007669"/>
    <property type="project" value="TreeGrafter"/>
</dbReference>
<dbReference type="GO" id="GO:0045893">
    <property type="term" value="P:positive regulation of DNA-templated transcription"/>
    <property type="evidence" value="ECO:0007669"/>
    <property type="project" value="UniProtKB-ARBA"/>
</dbReference>
<dbReference type="InterPro" id="IPR036390">
    <property type="entry name" value="WH_DNA-bd_sf"/>
</dbReference>
<evidence type="ECO:0000256" key="7">
    <source>
        <dbReference type="ARBA" id="ARBA00023163"/>
    </source>
</evidence>
<evidence type="ECO:0000313" key="12">
    <source>
        <dbReference type="Ensembl" id="ENSSORP00005054769.1"/>
    </source>
</evidence>
<keyword evidence="4" id="KW-0805">Transcription regulation</keyword>
<keyword evidence="5 9" id="KW-0238">DNA-binding</keyword>
<dbReference type="InterPro" id="IPR036388">
    <property type="entry name" value="WH-like_DNA-bd_sf"/>
</dbReference>
<feature type="compositionally biased region" description="Polar residues" evidence="10">
    <location>
        <begin position="299"/>
        <end position="308"/>
    </location>
</feature>
<feature type="compositionally biased region" description="Basic residues" evidence="10">
    <location>
        <begin position="158"/>
        <end position="169"/>
    </location>
</feature>
<sequence>MTTAVQPSELVFEFASNGMDEISQLDDPSVFPAVIVEQVPAADLLQVYSGLESDEVTNGIMVDTTLHVVEEPSILVGGVDLTETTVSGAEDSMETNEAAAALLNMESPNNILDENLLESDLTYTPLRPDQIDNSGLDMSLDEDTSSMDEVPQKCPLKPQKKTKVRKPRAVRPCSPITTPNLPLRKKSKEGKGNTIYLWEFLLALLQDKNTCPKYIKWTQREKGIFKLVDSKAVSKLWGKHKNKPDMNYETMGRALRYYYQRGILAKVEGQRLVYQFKEMPPDLVVIEDEDAGSDANVGYGNQRSTNGRSLVRGPSRKAHHVSVKQMKKEPNDEYLYQEVNSGQTDQLLQSVHMLQTSQGSAQDSAHAMR</sequence>
<dbReference type="GO" id="GO:0043565">
    <property type="term" value="F:sequence-specific DNA binding"/>
    <property type="evidence" value="ECO:0007669"/>
    <property type="project" value="InterPro"/>
</dbReference>
<feature type="domain" description="ETS" evidence="11">
    <location>
        <begin position="195"/>
        <end position="277"/>
    </location>
</feature>
<reference evidence="12" key="1">
    <citation type="submission" date="2019-06" db="EMBL/GenBank/DDBJ databases">
        <authorList>
            <consortium name="Wellcome Sanger Institute Data Sharing"/>
        </authorList>
    </citation>
    <scope>NUCLEOTIDE SEQUENCE [LARGE SCALE GENOMIC DNA]</scope>
</reference>
<comment type="subcellular location">
    <subcellularLocation>
        <location evidence="1 9">Nucleus</location>
    </subcellularLocation>
</comment>
<evidence type="ECO:0000256" key="6">
    <source>
        <dbReference type="ARBA" id="ARBA00023159"/>
    </source>
</evidence>
<dbReference type="GO" id="GO:0030154">
    <property type="term" value="P:cell differentiation"/>
    <property type="evidence" value="ECO:0007669"/>
    <property type="project" value="TreeGrafter"/>
</dbReference>
<proteinExistence type="inferred from homology"/>
<dbReference type="PROSITE" id="PS00345">
    <property type="entry name" value="ETS_DOMAIN_1"/>
    <property type="match status" value="1"/>
</dbReference>
<evidence type="ECO:0000256" key="1">
    <source>
        <dbReference type="ARBA" id="ARBA00004123"/>
    </source>
</evidence>
<name>A0A673CN39_9TELE</name>
<dbReference type="PANTHER" id="PTHR11849">
    <property type="entry name" value="ETS"/>
    <property type="match status" value="1"/>
</dbReference>
<evidence type="ECO:0000256" key="8">
    <source>
        <dbReference type="ARBA" id="ARBA00023242"/>
    </source>
</evidence>
<dbReference type="Ensembl" id="ENSSORT00005056045.1">
    <property type="protein sequence ID" value="ENSSORP00005054769.1"/>
    <property type="gene ID" value="ENSSORG00005024502.1"/>
</dbReference>
<protein>
    <submittedName>
        <fullName evidence="12">E74-like ETS transcription factor 1</fullName>
    </submittedName>
</protein>
<gene>
    <name evidence="12" type="primary">elf1</name>
</gene>
<evidence type="ECO:0000259" key="11">
    <source>
        <dbReference type="PROSITE" id="PS50061"/>
    </source>
</evidence>
<dbReference type="PROSITE" id="PS00346">
    <property type="entry name" value="ETS_DOMAIN_2"/>
    <property type="match status" value="1"/>
</dbReference>
<dbReference type="Gene3D" id="1.10.10.10">
    <property type="entry name" value="Winged helix-like DNA-binding domain superfamily/Winged helix DNA-binding domain"/>
    <property type="match status" value="1"/>
</dbReference>
<feature type="region of interest" description="Disordered" evidence="10">
    <location>
        <begin position="142"/>
        <end position="185"/>
    </location>
</feature>
<dbReference type="InterPro" id="IPR022084">
    <property type="entry name" value="TF_Elf_N"/>
</dbReference>
<keyword evidence="3" id="KW-0597">Phosphoprotein</keyword>
<keyword evidence="13" id="KW-1185">Reference proteome</keyword>
<dbReference type="FunFam" id="1.10.10.10:FF:000066">
    <property type="entry name" value="ETS-related transcription factor Elf-2 isoform X1"/>
    <property type="match status" value="1"/>
</dbReference>
<comment type="similarity">
    <text evidence="2 9">Belongs to the ETS family.</text>
</comment>
<keyword evidence="8 9" id="KW-0539">Nucleus</keyword>
<feature type="region of interest" description="Disordered" evidence="10">
    <location>
        <begin position="295"/>
        <end position="316"/>
    </location>
</feature>
<evidence type="ECO:0000256" key="4">
    <source>
        <dbReference type="ARBA" id="ARBA00023015"/>
    </source>
</evidence>
<evidence type="ECO:0000256" key="10">
    <source>
        <dbReference type="SAM" id="MobiDB-lite"/>
    </source>
</evidence>
<evidence type="ECO:0000313" key="13">
    <source>
        <dbReference type="Proteomes" id="UP000472271"/>
    </source>
</evidence>
<dbReference type="SMART" id="SM00413">
    <property type="entry name" value="ETS"/>
    <property type="match status" value="1"/>
</dbReference>
<dbReference type="Pfam" id="PF12310">
    <property type="entry name" value="Elf-1_N"/>
    <property type="match status" value="1"/>
</dbReference>
<dbReference type="PROSITE" id="PS50061">
    <property type="entry name" value="ETS_DOMAIN_3"/>
    <property type="match status" value="1"/>
</dbReference>
<dbReference type="Proteomes" id="UP000472271">
    <property type="component" value="Chromosome 10"/>
</dbReference>
<dbReference type="PRINTS" id="PR00454">
    <property type="entry name" value="ETSDOMAIN"/>
</dbReference>
<dbReference type="AlphaFoldDB" id="A0A673CN39"/>